<dbReference type="PANTHER" id="PTHR46825">
    <property type="entry name" value="D-ALANYL-D-ALANINE-CARBOXYPEPTIDASE/ENDOPEPTIDASE AMPH"/>
    <property type="match status" value="1"/>
</dbReference>
<evidence type="ECO:0000313" key="4">
    <source>
        <dbReference type="Proteomes" id="UP001209701"/>
    </source>
</evidence>
<accession>A0ABT2YJJ9</accession>
<dbReference type="InterPro" id="IPR050491">
    <property type="entry name" value="AmpC-like"/>
</dbReference>
<protein>
    <submittedName>
        <fullName evidence="3">Beta-lactamase family protein</fullName>
    </submittedName>
</protein>
<dbReference type="PANTHER" id="PTHR46825:SF12">
    <property type="entry name" value="PENICILLIN-BINDING PROTEIN 4"/>
    <property type="match status" value="1"/>
</dbReference>
<dbReference type="Pfam" id="PF00144">
    <property type="entry name" value="Beta-lactamase"/>
    <property type="match status" value="1"/>
</dbReference>
<comment type="caution">
    <text evidence="3">The sequence shown here is derived from an EMBL/GenBank/DDBJ whole genome shotgun (WGS) entry which is preliminary data.</text>
</comment>
<feature type="domain" description="Beta-lactamase-related" evidence="2">
    <location>
        <begin position="61"/>
        <end position="386"/>
    </location>
</feature>
<reference evidence="3 4" key="1">
    <citation type="submission" date="2021-11" db="EMBL/GenBank/DDBJ databases">
        <authorList>
            <person name="Liang Q."/>
            <person name="Mou H."/>
            <person name="Liu Z."/>
        </authorList>
    </citation>
    <scope>NUCLEOTIDE SEQUENCE [LARGE SCALE GENOMIC DNA]</scope>
    <source>
        <strain evidence="3 4">CHU3</strain>
    </source>
</reference>
<gene>
    <name evidence="3" type="ORF">LNV07_19310</name>
</gene>
<dbReference type="InterPro" id="IPR001466">
    <property type="entry name" value="Beta-lactam-related"/>
</dbReference>
<dbReference type="Gene3D" id="3.40.710.10">
    <property type="entry name" value="DD-peptidase/beta-lactamase superfamily"/>
    <property type="match status" value="1"/>
</dbReference>
<evidence type="ECO:0000313" key="3">
    <source>
        <dbReference type="EMBL" id="MCV2370233.1"/>
    </source>
</evidence>
<evidence type="ECO:0000259" key="2">
    <source>
        <dbReference type="Pfam" id="PF00144"/>
    </source>
</evidence>
<dbReference type="SUPFAM" id="SSF56601">
    <property type="entry name" value="beta-lactamase/transpeptidase-like"/>
    <property type="match status" value="1"/>
</dbReference>
<sequence>MNNALPNRRTRLLPTLFLAVSALSISAAQAQDDVAAMIARIEAPQIPGQTPGQRDLVALSIAELMERLHVPGLSIAVVKDFKLHWAKAYGVADAETGRPVGTQTRFQAASISKPVTALAAMHLVQKQRLKLDADVNTMLKTWQVPVSDLTRVQPVTPRSLLSHTSGADDGFGFPGYAPNTPLPTVVQIINGQAPSNMGKVVFTRAPFEAYKYSGGGYTIMQLALSELSGRPFAQFMQSTVLTPLGMAQSTFEPLPTITDTTNAAMAHDEQGQRMGPPWRIYPEQAAASLWSTPSDLAKIIIEIQTGLRGPSGKVIDQRTAREMISPPGIGRYAMGLAIDRHQEGWYFSHNGSNWGYWAWMTGHIRKGYGVVIMTNGDNGLSLMNQIADRVEKAYNWDSLEKPSSK</sequence>
<organism evidence="3 4">
    <name type="scientific">Roseateles oligotrophus</name>
    <dbReference type="NCBI Taxonomy" id="1769250"/>
    <lineage>
        <taxon>Bacteria</taxon>
        <taxon>Pseudomonadati</taxon>
        <taxon>Pseudomonadota</taxon>
        <taxon>Betaproteobacteria</taxon>
        <taxon>Burkholderiales</taxon>
        <taxon>Sphaerotilaceae</taxon>
        <taxon>Roseateles</taxon>
    </lineage>
</organism>
<proteinExistence type="predicted"/>
<keyword evidence="1" id="KW-0732">Signal</keyword>
<keyword evidence="4" id="KW-1185">Reference proteome</keyword>
<dbReference type="RefSeq" id="WP_263572826.1">
    <property type="nucleotide sequence ID" value="NZ_JAJIRN010000009.1"/>
</dbReference>
<feature type="chain" id="PRO_5046467947" evidence="1">
    <location>
        <begin position="31"/>
        <end position="405"/>
    </location>
</feature>
<feature type="signal peptide" evidence="1">
    <location>
        <begin position="1"/>
        <end position="30"/>
    </location>
</feature>
<dbReference type="Proteomes" id="UP001209701">
    <property type="component" value="Unassembled WGS sequence"/>
</dbReference>
<evidence type="ECO:0000256" key="1">
    <source>
        <dbReference type="SAM" id="SignalP"/>
    </source>
</evidence>
<name>A0ABT2YJJ9_9BURK</name>
<dbReference type="InterPro" id="IPR012338">
    <property type="entry name" value="Beta-lactam/transpept-like"/>
</dbReference>
<dbReference type="EMBL" id="JAJIRN010000009">
    <property type="protein sequence ID" value="MCV2370233.1"/>
    <property type="molecule type" value="Genomic_DNA"/>
</dbReference>